<dbReference type="Pfam" id="PF02493">
    <property type="entry name" value="MORN"/>
    <property type="match status" value="7"/>
</dbReference>
<protein>
    <submittedName>
        <fullName evidence="4">Morn repeat domain containing protein</fullName>
    </submittedName>
</protein>
<evidence type="ECO:0000259" key="3">
    <source>
        <dbReference type="Pfam" id="PF12937"/>
    </source>
</evidence>
<dbReference type="Gene3D" id="1.20.1280.50">
    <property type="match status" value="1"/>
</dbReference>
<keyword evidence="1" id="KW-0677">Repeat</keyword>
<dbReference type="PANTHER" id="PTHR23084">
    <property type="entry name" value="PHOSPHATIDYLINOSITOL-4-PHOSPHATE 5-KINASE RELATED"/>
    <property type="match status" value="1"/>
</dbReference>
<feature type="region of interest" description="Disordered" evidence="2">
    <location>
        <begin position="1"/>
        <end position="33"/>
    </location>
</feature>
<evidence type="ECO:0000256" key="1">
    <source>
        <dbReference type="ARBA" id="ARBA00022737"/>
    </source>
</evidence>
<dbReference type="SUPFAM" id="SSF81383">
    <property type="entry name" value="F-box domain"/>
    <property type="match status" value="1"/>
</dbReference>
<feature type="compositionally biased region" description="Basic residues" evidence="2">
    <location>
        <begin position="23"/>
        <end position="33"/>
    </location>
</feature>
<dbReference type="KEGG" id="vg:16511749"/>
<dbReference type="InterPro" id="IPR003409">
    <property type="entry name" value="MORN"/>
</dbReference>
<sequence>MKRPHEHLADDDRTDDAQDGTRASRRRKTRQRGRAPIDLTESLFDLLPDELVVDILAATGDVGSIVNWSRTSRRHHDLANDPLLWRRLYETRFGAPLHADFARRDKDWQWLYRARACDGRVAGTSVGEISTTMAKSDTPALYWGDLADGVPHGYGLLVAASAASGAATTNYYEGGFYYGEYDGYGRRVWPGGGWHQGDYVANKAHGRGTYTRPNGDRYEGDFVKDKSHGHGVYAWPDGERYVGRYVDNKRHGHGVHTWPDGSRYEGTYVDGARHGRGVYARPDGRRSEVIYRNGKVHGHATHLYPDGSCARGHYVDGNNTGDATMTHGDRCAPTQPCMACTADPFGKGHRS</sequence>
<dbReference type="SMART" id="SM00698">
    <property type="entry name" value="MORN"/>
    <property type="match status" value="5"/>
</dbReference>
<dbReference type="Pfam" id="PF12937">
    <property type="entry name" value="F-box-like"/>
    <property type="match status" value="1"/>
</dbReference>
<name>S4VYA9_9VIRU</name>
<dbReference type="RefSeq" id="YP_008319543.1">
    <property type="nucleotide sequence ID" value="NC_021858.1"/>
</dbReference>
<dbReference type="InterPro" id="IPR036047">
    <property type="entry name" value="F-box-like_dom_sf"/>
</dbReference>
<evidence type="ECO:0000256" key="2">
    <source>
        <dbReference type="SAM" id="MobiDB-lite"/>
    </source>
</evidence>
<evidence type="ECO:0000313" key="5">
    <source>
        <dbReference type="Proteomes" id="UP000201566"/>
    </source>
</evidence>
<dbReference type="PANTHER" id="PTHR23084:SF263">
    <property type="entry name" value="MORN REPEAT-CONTAINING PROTEIN 1"/>
    <property type="match status" value="1"/>
</dbReference>
<feature type="compositionally biased region" description="Basic and acidic residues" evidence="2">
    <location>
        <begin position="1"/>
        <end position="11"/>
    </location>
</feature>
<dbReference type="Proteomes" id="UP000201566">
    <property type="component" value="Segment"/>
</dbReference>
<dbReference type="Gene3D" id="2.20.110.10">
    <property type="entry name" value="Histone H3 K4-specific methyltransferase SET7/9 N-terminal domain"/>
    <property type="match status" value="3"/>
</dbReference>
<dbReference type="EMBL" id="KC977570">
    <property type="protein sequence ID" value="AGO82874.1"/>
    <property type="molecule type" value="Genomic_DNA"/>
</dbReference>
<reference evidence="4 5" key="1">
    <citation type="journal article" date="2013" name="Science">
        <title>Pandoraviruses: amoeba viruses with genomes up to 2.5 Mb reaching that of parasitic eukaryotes.</title>
        <authorList>
            <person name="Philippe N."/>
            <person name="Legendre M."/>
            <person name="Doutre G."/>
            <person name="Coute Y."/>
            <person name="Poirot O."/>
            <person name="Lescot M."/>
            <person name="Arslan D."/>
            <person name="Seltzer V."/>
            <person name="Bertaux L."/>
            <person name="Bruley C."/>
            <person name="Garin J."/>
            <person name="Claverie J.M."/>
            <person name="Abergel C."/>
        </authorList>
    </citation>
    <scope>NUCLEOTIDE SEQUENCE [LARGE SCALE GENOMIC DNA]</scope>
    <source>
        <strain evidence="4">Melbourne</strain>
    </source>
</reference>
<proteinExistence type="predicted"/>
<gene>
    <name evidence="4" type="ORF">pdul_cds_712</name>
</gene>
<dbReference type="SUPFAM" id="SSF82185">
    <property type="entry name" value="Histone H3 K4-specific methyltransferase SET7/9 N-terminal domain"/>
    <property type="match status" value="2"/>
</dbReference>
<feature type="domain" description="F-box" evidence="3">
    <location>
        <begin position="45"/>
        <end position="90"/>
    </location>
</feature>
<dbReference type="GeneID" id="16511749"/>
<accession>S4VYA9</accession>
<organism evidence="4 5">
    <name type="scientific">Pandoravirus dulcis</name>
    <dbReference type="NCBI Taxonomy" id="1349409"/>
    <lineage>
        <taxon>Viruses</taxon>
        <taxon>Pandoravirus</taxon>
    </lineage>
</organism>
<evidence type="ECO:0000313" key="4">
    <source>
        <dbReference type="EMBL" id="AGO82874.1"/>
    </source>
</evidence>
<dbReference type="InterPro" id="IPR001810">
    <property type="entry name" value="F-box_dom"/>
</dbReference>